<protein>
    <submittedName>
        <fullName evidence="1">Uncharacterized protein</fullName>
    </submittedName>
</protein>
<dbReference type="AlphaFoldDB" id="A0A6C0IVP6"/>
<reference evidence="1" key="1">
    <citation type="journal article" date="2020" name="Nature">
        <title>Giant virus diversity and host interactions through global metagenomics.</title>
        <authorList>
            <person name="Schulz F."/>
            <person name="Roux S."/>
            <person name="Paez-Espino D."/>
            <person name="Jungbluth S."/>
            <person name="Walsh D.A."/>
            <person name="Denef V.J."/>
            <person name="McMahon K.D."/>
            <person name="Konstantinidis K.T."/>
            <person name="Eloe-Fadrosh E.A."/>
            <person name="Kyrpides N.C."/>
            <person name="Woyke T."/>
        </authorList>
    </citation>
    <scope>NUCLEOTIDE SEQUENCE</scope>
    <source>
        <strain evidence="1">GVMAG-M-3300024302-11</strain>
    </source>
</reference>
<organism evidence="1">
    <name type="scientific">viral metagenome</name>
    <dbReference type="NCBI Taxonomy" id="1070528"/>
    <lineage>
        <taxon>unclassified sequences</taxon>
        <taxon>metagenomes</taxon>
        <taxon>organismal metagenomes</taxon>
    </lineage>
</organism>
<sequence length="215" mass="24645">MGCFTIYCHITGISLEVSVWFEDKDLQNKSHPYYKCNKIKINSDNDKKYSHLNEVRVVLQDSTISELGYHDSYGRVYMSNSNKVYQCADEGSATIESPYGLAISNSAYILMKDDIRFQKLINNNLFQVLKYYSLSLSKSPFADIYNAQFVSISNEGEISSKVLWAYVDPQLIEKIDEPLLGKTMILGNCRKLDGKKSKILYQQLINTFLLESDNH</sequence>
<evidence type="ECO:0000313" key="1">
    <source>
        <dbReference type="EMBL" id="QHT96476.1"/>
    </source>
</evidence>
<proteinExistence type="predicted"/>
<accession>A0A6C0IVP6</accession>
<dbReference type="EMBL" id="MN740257">
    <property type="protein sequence ID" value="QHT96476.1"/>
    <property type="molecule type" value="Genomic_DNA"/>
</dbReference>
<name>A0A6C0IVP6_9ZZZZ</name>